<evidence type="ECO:0000313" key="4">
    <source>
        <dbReference type="RefSeq" id="XP_052749748.1"/>
    </source>
</evidence>
<accession>A0ABM3MEA3</accession>
<dbReference type="Proteomes" id="UP001652740">
    <property type="component" value="Unplaced"/>
</dbReference>
<keyword evidence="1" id="KW-0175">Coiled coil</keyword>
<organism evidence="3 4">
    <name type="scientific">Galleria mellonella</name>
    <name type="common">Greater wax moth</name>
    <dbReference type="NCBI Taxonomy" id="7137"/>
    <lineage>
        <taxon>Eukaryota</taxon>
        <taxon>Metazoa</taxon>
        <taxon>Ecdysozoa</taxon>
        <taxon>Arthropoda</taxon>
        <taxon>Hexapoda</taxon>
        <taxon>Insecta</taxon>
        <taxon>Pterygota</taxon>
        <taxon>Neoptera</taxon>
        <taxon>Endopterygota</taxon>
        <taxon>Lepidoptera</taxon>
        <taxon>Glossata</taxon>
        <taxon>Ditrysia</taxon>
        <taxon>Pyraloidea</taxon>
        <taxon>Pyralidae</taxon>
        <taxon>Galleriinae</taxon>
        <taxon>Galleria</taxon>
    </lineage>
</organism>
<dbReference type="InterPro" id="IPR004244">
    <property type="entry name" value="Transposase_22"/>
</dbReference>
<dbReference type="RefSeq" id="XP_052749748.1">
    <property type="nucleotide sequence ID" value="XM_052893788.1"/>
</dbReference>
<dbReference type="Pfam" id="PF25298">
    <property type="entry name" value="Baculo_FP_2nd"/>
    <property type="match status" value="1"/>
</dbReference>
<reference evidence="4" key="1">
    <citation type="submission" date="2025-08" db="UniProtKB">
        <authorList>
            <consortium name="RefSeq"/>
        </authorList>
    </citation>
    <scope>IDENTIFICATION</scope>
    <source>
        <tissue evidence="4">Whole larvae</tissue>
    </source>
</reference>
<name>A0ABM3MEA3_GALME</name>
<keyword evidence="3" id="KW-1185">Reference proteome</keyword>
<evidence type="ECO:0000256" key="1">
    <source>
        <dbReference type="SAM" id="Coils"/>
    </source>
</evidence>
<evidence type="ECO:0000259" key="2">
    <source>
        <dbReference type="Pfam" id="PF25298"/>
    </source>
</evidence>
<dbReference type="InterPro" id="IPR057251">
    <property type="entry name" value="FP_C"/>
</dbReference>
<protein>
    <submittedName>
        <fullName evidence="4">Uncharacterized protein LOC128200405</fullName>
    </submittedName>
</protein>
<proteinExistence type="predicted"/>
<gene>
    <name evidence="4" type="primary">LOC128200405</name>
</gene>
<dbReference type="PANTHER" id="PTHR11505">
    <property type="entry name" value="L1 TRANSPOSABLE ELEMENT-RELATED"/>
    <property type="match status" value="1"/>
</dbReference>
<feature type="coiled-coil region" evidence="1">
    <location>
        <begin position="130"/>
        <end position="164"/>
    </location>
</feature>
<evidence type="ECO:0000313" key="3">
    <source>
        <dbReference type="Proteomes" id="UP001652740"/>
    </source>
</evidence>
<dbReference type="Gene3D" id="3.30.70.1820">
    <property type="entry name" value="L1 transposable element, RRM domain"/>
    <property type="match status" value="1"/>
</dbReference>
<dbReference type="GeneID" id="128200405"/>
<sequence>MSLNAYQNLKLSNKPWQCCVCINITRRRGDNTNTPVRKPNTLDESVMSCDVTMHQSEMECSVSAENHTISLQQFGVLLDSRLERFKADFFSDIKASIRSEIHLAITALKDEFTVTVDFLEEGQKRINGTLAAAVERVSELECNKNKLQGDIYELERRLKISEKTSRSMNIEIQAVPEKRSENVVGIFKKICDVINFPISDTEIHACRRVAKINSSSNRPRNILVTLPSPRHRDNILSAVRKFNKDNPKQTLSTFHFGYSGETKKMYIVEHLSPECKELHSLARRFVKDKAYKFVWVKYGQIYIRKDEQSSAVLVKNAEMLKRLL</sequence>
<feature type="domain" description="FP protein C-terminal" evidence="2">
    <location>
        <begin position="273"/>
        <end position="323"/>
    </location>
</feature>